<dbReference type="Gene3D" id="3.40.50.1000">
    <property type="entry name" value="HAD superfamily/HAD-like"/>
    <property type="match status" value="1"/>
</dbReference>
<dbReference type="GO" id="GO:0000287">
    <property type="term" value="F:magnesium ion binding"/>
    <property type="evidence" value="ECO:0007669"/>
    <property type="project" value="TreeGrafter"/>
</dbReference>
<dbReference type="InterPro" id="IPR000150">
    <property type="entry name" value="Cof"/>
</dbReference>
<evidence type="ECO:0000313" key="1">
    <source>
        <dbReference type="EMBL" id="SDP67494.1"/>
    </source>
</evidence>
<sequence length="268" mass="30693">MIKLIMSDMDGTLLDENGQLPAGFDDIIRQLRERGVLFAPCSGRQYYSLLETFKGYEDEFLFLAENGTMVRFQGKEVFSSVMRRSLGEKALQATQDIPGVYEVFCGKQDAYVLRPKMNETFAAELRKYYTHTQVVDSFAEIDDEMIKASFFDERGRAGERIYPYLKCYRGPFQVATSSDYWVDMMRFDINKGIAIQQVQKKLHITPMECAAFGDYMNDAEMMSSVYYSFAMENAHPKIKELARFQTASNKEHGVLQGIQKLIDDGLCG</sequence>
<evidence type="ECO:0008006" key="3">
    <source>
        <dbReference type="Google" id="ProtNLM"/>
    </source>
</evidence>
<reference evidence="1 2" key="1">
    <citation type="submission" date="2016-10" db="EMBL/GenBank/DDBJ databases">
        <authorList>
            <person name="de Groot N.N."/>
        </authorList>
    </citation>
    <scope>NUCLEOTIDE SEQUENCE [LARGE SCALE GENOMIC DNA]</scope>
    <source>
        <strain evidence="1 2">S137</strain>
    </source>
</reference>
<dbReference type="GO" id="GO:0016791">
    <property type="term" value="F:phosphatase activity"/>
    <property type="evidence" value="ECO:0007669"/>
    <property type="project" value="TreeGrafter"/>
</dbReference>
<name>A0A1H0UMV3_SELRU</name>
<dbReference type="NCBIfam" id="TIGR01484">
    <property type="entry name" value="HAD-SF-IIB"/>
    <property type="match status" value="1"/>
</dbReference>
<dbReference type="GO" id="GO:0005829">
    <property type="term" value="C:cytosol"/>
    <property type="evidence" value="ECO:0007669"/>
    <property type="project" value="TreeGrafter"/>
</dbReference>
<evidence type="ECO:0000313" key="2">
    <source>
        <dbReference type="Proteomes" id="UP000182412"/>
    </source>
</evidence>
<gene>
    <name evidence="1" type="ORF">SAMN05216366_13522</name>
</gene>
<dbReference type="InterPro" id="IPR036412">
    <property type="entry name" value="HAD-like_sf"/>
</dbReference>
<dbReference type="InterPro" id="IPR006379">
    <property type="entry name" value="HAD-SF_hydro_IIB"/>
</dbReference>
<dbReference type="NCBIfam" id="TIGR00099">
    <property type="entry name" value="Cof-subfamily"/>
    <property type="match status" value="1"/>
</dbReference>
<dbReference type="OrthoDB" id="9781413at2"/>
<dbReference type="EMBL" id="FNJQ01000035">
    <property type="protein sequence ID" value="SDP67494.1"/>
    <property type="molecule type" value="Genomic_DNA"/>
</dbReference>
<dbReference type="SFLD" id="SFLDG01140">
    <property type="entry name" value="C2.B:_Phosphomannomutase_and_P"/>
    <property type="match status" value="1"/>
</dbReference>
<dbReference type="RefSeq" id="WP_074573268.1">
    <property type="nucleotide sequence ID" value="NZ_FNJQ01000035.1"/>
</dbReference>
<dbReference type="PANTHER" id="PTHR10000">
    <property type="entry name" value="PHOSPHOSERINE PHOSPHATASE"/>
    <property type="match status" value="1"/>
</dbReference>
<dbReference type="PANTHER" id="PTHR10000:SF53">
    <property type="entry name" value="5-AMINO-6-(5-PHOSPHO-D-RIBITYLAMINO)URACIL PHOSPHATASE YBJI-RELATED"/>
    <property type="match status" value="1"/>
</dbReference>
<dbReference type="Proteomes" id="UP000182412">
    <property type="component" value="Unassembled WGS sequence"/>
</dbReference>
<proteinExistence type="predicted"/>
<dbReference type="SFLD" id="SFLDS00003">
    <property type="entry name" value="Haloacid_Dehalogenase"/>
    <property type="match status" value="1"/>
</dbReference>
<dbReference type="SUPFAM" id="SSF56784">
    <property type="entry name" value="HAD-like"/>
    <property type="match status" value="1"/>
</dbReference>
<dbReference type="InterPro" id="IPR023214">
    <property type="entry name" value="HAD_sf"/>
</dbReference>
<organism evidence="1 2">
    <name type="scientific">Selenomonas ruminantium</name>
    <dbReference type="NCBI Taxonomy" id="971"/>
    <lineage>
        <taxon>Bacteria</taxon>
        <taxon>Bacillati</taxon>
        <taxon>Bacillota</taxon>
        <taxon>Negativicutes</taxon>
        <taxon>Selenomonadales</taxon>
        <taxon>Selenomonadaceae</taxon>
        <taxon>Selenomonas</taxon>
    </lineage>
</organism>
<accession>A0A1H0UMV3</accession>
<protein>
    <recommendedName>
        <fullName evidence="3">Hydrolase</fullName>
    </recommendedName>
</protein>
<dbReference type="AlphaFoldDB" id="A0A1H0UMV3"/>
<dbReference type="Gene3D" id="3.30.1240.10">
    <property type="match status" value="1"/>
</dbReference>
<dbReference type="CDD" id="cd07518">
    <property type="entry name" value="HAD_YbiV-Like"/>
    <property type="match status" value="1"/>
</dbReference>
<dbReference type="Pfam" id="PF08282">
    <property type="entry name" value="Hydrolase_3"/>
    <property type="match status" value="1"/>
</dbReference>